<feature type="transmembrane region" description="Helical" evidence="2">
    <location>
        <begin position="115"/>
        <end position="131"/>
    </location>
</feature>
<evidence type="ECO:0000256" key="2">
    <source>
        <dbReference type="SAM" id="Phobius"/>
    </source>
</evidence>
<dbReference type="Pfam" id="PF07786">
    <property type="entry name" value="HGSNAT_cat"/>
    <property type="match status" value="1"/>
</dbReference>
<evidence type="ECO:0000256" key="1">
    <source>
        <dbReference type="SAM" id="MobiDB-lite"/>
    </source>
</evidence>
<dbReference type="Proteomes" id="UP000297477">
    <property type="component" value="Unassembled WGS sequence"/>
</dbReference>
<keyword evidence="2" id="KW-0472">Membrane</keyword>
<gene>
    <name evidence="4" type="ORF">E4A49_09670</name>
</gene>
<accession>A0ABY2JZM2</accession>
<dbReference type="InterPro" id="IPR012429">
    <property type="entry name" value="HGSNAT_cat"/>
</dbReference>
<evidence type="ECO:0000313" key="5">
    <source>
        <dbReference type="Proteomes" id="UP000297477"/>
    </source>
</evidence>
<keyword evidence="2" id="KW-1133">Transmembrane helix</keyword>
<evidence type="ECO:0000259" key="3">
    <source>
        <dbReference type="Pfam" id="PF07786"/>
    </source>
</evidence>
<dbReference type="EMBL" id="SPKT01000021">
    <property type="protein sequence ID" value="TFH98231.1"/>
    <property type="molecule type" value="Genomic_DNA"/>
</dbReference>
<feature type="transmembrane region" description="Helical" evidence="2">
    <location>
        <begin position="161"/>
        <end position="187"/>
    </location>
</feature>
<organism evidence="4 5">
    <name type="scientific">Micrococcus lylae</name>
    <dbReference type="NCBI Taxonomy" id="1273"/>
    <lineage>
        <taxon>Bacteria</taxon>
        <taxon>Bacillati</taxon>
        <taxon>Actinomycetota</taxon>
        <taxon>Actinomycetes</taxon>
        <taxon>Micrococcales</taxon>
        <taxon>Micrococcaceae</taxon>
        <taxon>Micrococcus</taxon>
    </lineage>
</organism>
<feature type="transmembrane region" description="Helical" evidence="2">
    <location>
        <begin position="222"/>
        <end position="242"/>
    </location>
</feature>
<keyword evidence="5" id="KW-1185">Reference proteome</keyword>
<protein>
    <submittedName>
        <fullName evidence="4">DUF1624 domain-containing protein</fullName>
    </submittedName>
</protein>
<feature type="transmembrane region" description="Helical" evidence="2">
    <location>
        <begin position="254"/>
        <end position="276"/>
    </location>
</feature>
<reference evidence="4 5" key="1">
    <citation type="submission" date="2019-03" db="EMBL/GenBank/DDBJ databases">
        <title>Reclassification of Micrococcus aloeverae and Micrococcus yunnanensis as later heterotypic synonyms of Micrococcus luteus.</title>
        <authorList>
            <person name="Huang C.-H."/>
        </authorList>
    </citation>
    <scope>NUCLEOTIDE SEQUENCE [LARGE SCALE GENOMIC DNA]</scope>
    <source>
        <strain evidence="4 5">BCRC 12151</strain>
    </source>
</reference>
<name>A0ABY2JZM2_9MICC</name>
<proteinExistence type="predicted"/>
<feature type="domain" description="Heparan-alpha-glucosaminide N-acetyltransferase catalytic" evidence="3">
    <location>
        <begin position="37"/>
        <end position="256"/>
    </location>
</feature>
<feature type="transmembrane region" description="Helical" evidence="2">
    <location>
        <begin position="137"/>
        <end position="154"/>
    </location>
</feature>
<comment type="caution">
    <text evidence="4">The sequence shown here is derived from an EMBL/GenBank/DDBJ whole genome shotgun (WGS) entry which is preliminary data.</text>
</comment>
<feature type="transmembrane region" description="Helical" evidence="2">
    <location>
        <begin position="43"/>
        <end position="59"/>
    </location>
</feature>
<feature type="region of interest" description="Disordered" evidence="1">
    <location>
        <begin position="1"/>
        <end position="37"/>
    </location>
</feature>
<feature type="compositionally biased region" description="Low complexity" evidence="1">
    <location>
        <begin position="19"/>
        <end position="28"/>
    </location>
</feature>
<feature type="transmembrane region" description="Helical" evidence="2">
    <location>
        <begin position="71"/>
        <end position="94"/>
    </location>
</feature>
<keyword evidence="2" id="KW-0812">Transmembrane</keyword>
<evidence type="ECO:0000313" key="4">
    <source>
        <dbReference type="EMBL" id="TFH98231.1"/>
    </source>
</evidence>
<sequence length="501" mass="52001">MRRHTARRPPPSREPAVTSASSPASRRGPASDRPARRVRGVDAVRGLAVLGMVAVHVGNPTAADGSPSWEHLAFAGLASAVFVVVAGVSLALSWPSPGSAGLPTTDPHPRRTTRLLVRAGLLFLLGLLLGLLESPVAVILCHYGVLFALAPALLRLRVRTALAAGVAWTLLGPVAVFALTTLGWSFLGRTAVSVDGRLWTSPAPADLLRPGVLLSDLLLTGYYPVLAWGGFLMLGIGLGRAVEAARDRGELPRAAGRMLAAGAAAWGAGAAVWLALPRDESLRVRISTATGVDLQTLRATLLTGEHALVWLIPDPLWLALAVPHGGGMGEAVRVAGAATALLGLAVLLADRTATVVPSAVASGPLRERASGRVPLRERAPGRVPLRERASGRVPLRERASGRVPLRVLTAPLETVGRIPLTLYVGHLMVLAPLADAGLRGPSAFCADPGWCWNTDVAVLVAWAGCLAVALAFRLCRSRGPLEAGLQAAASAVVGKRGPGPR</sequence>